<dbReference type="Pfam" id="PF00226">
    <property type="entry name" value="DnaJ"/>
    <property type="match status" value="1"/>
</dbReference>
<dbReference type="OrthoDB" id="10250354at2759"/>
<dbReference type="PANTHER" id="PTHR44825">
    <property type="match status" value="1"/>
</dbReference>
<feature type="domain" description="J" evidence="2">
    <location>
        <begin position="36"/>
        <end position="101"/>
    </location>
</feature>
<dbReference type="PROSITE" id="PS50076">
    <property type="entry name" value="DNAJ_2"/>
    <property type="match status" value="1"/>
</dbReference>
<sequence length="306" mass="34608">MSSTKAPNPRAAATPWKSKSTQEKLKIVESILKEDDLYILLDVKRNCSGEELRRAYLDKCRLIHPDKFQNNSRSTSAFQKVSFAYQILSVPTSRLNYDKAAKSNSFNPSLSRNFLAGEHTLQGVVSAIIHEFINGDFSVIRNAFETLGRAYPGLAISEDTIDGVENSFKKLRELVTATQVYSVLFLVELHRVNRVQRHLRSLSYFDVVGRMRLTVQLVRVTLAIPMRIDRAIQQRYEQEARARRAGAASRGLTDFTDEEYPPRTILNDRVKRIIGTVVASLESLEGNKGVKMDDDDDIDAEHSSDL</sequence>
<dbReference type="CDD" id="cd06257">
    <property type="entry name" value="DnaJ"/>
    <property type="match status" value="1"/>
</dbReference>
<name>A0A1U7LSE5_NEOID</name>
<evidence type="ECO:0000313" key="3">
    <source>
        <dbReference type="EMBL" id="OLL25503.1"/>
    </source>
</evidence>
<gene>
    <name evidence="3" type="ORF">NEOLI_002154</name>
</gene>
<organism evidence="3 4">
    <name type="scientific">Neolecta irregularis (strain DAH-3)</name>
    <dbReference type="NCBI Taxonomy" id="1198029"/>
    <lineage>
        <taxon>Eukaryota</taxon>
        <taxon>Fungi</taxon>
        <taxon>Dikarya</taxon>
        <taxon>Ascomycota</taxon>
        <taxon>Taphrinomycotina</taxon>
        <taxon>Neolectales</taxon>
        <taxon>Neolectaceae</taxon>
        <taxon>Neolecta</taxon>
    </lineage>
</organism>
<feature type="region of interest" description="Disordered" evidence="1">
    <location>
        <begin position="287"/>
        <end position="306"/>
    </location>
</feature>
<dbReference type="OMA" id="ARSRACH"/>
<dbReference type="PANTHER" id="PTHR44825:SF1">
    <property type="entry name" value="DNAJ HOMOLOG SUBFAMILY C MEMBER 4"/>
    <property type="match status" value="1"/>
</dbReference>
<dbReference type="SUPFAM" id="SSF46565">
    <property type="entry name" value="Chaperone J-domain"/>
    <property type="match status" value="1"/>
</dbReference>
<dbReference type="EMBL" id="LXFE01000391">
    <property type="protein sequence ID" value="OLL25503.1"/>
    <property type="molecule type" value="Genomic_DNA"/>
</dbReference>
<evidence type="ECO:0000256" key="1">
    <source>
        <dbReference type="SAM" id="MobiDB-lite"/>
    </source>
</evidence>
<dbReference type="SMART" id="SM00271">
    <property type="entry name" value="DnaJ"/>
    <property type="match status" value="1"/>
</dbReference>
<comment type="caution">
    <text evidence="3">The sequence shown here is derived from an EMBL/GenBank/DDBJ whole genome shotgun (WGS) entry which is preliminary data.</text>
</comment>
<dbReference type="Proteomes" id="UP000186594">
    <property type="component" value="Unassembled WGS sequence"/>
</dbReference>
<keyword evidence="4" id="KW-1185">Reference proteome</keyword>
<evidence type="ECO:0000313" key="4">
    <source>
        <dbReference type="Proteomes" id="UP000186594"/>
    </source>
</evidence>
<dbReference type="STRING" id="1198029.A0A1U7LSE5"/>
<reference evidence="3 4" key="1">
    <citation type="submission" date="2016-04" db="EMBL/GenBank/DDBJ databases">
        <title>Evolutionary innovation and constraint leading to complex multicellularity in the Ascomycota.</title>
        <authorList>
            <person name="Cisse O."/>
            <person name="Nguyen A."/>
            <person name="Hewitt D.A."/>
            <person name="Jedd G."/>
            <person name="Stajich J.E."/>
        </authorList>
    </citation>
    <scope>NUCLEOTIDE SEQUENCE [LARGE SCALE GENOMIC DNA]</scope>
    <source>
        <strain evidence="3 4">DAH-3</strain>
    </source>
</reference>
<accession>A0A1U7LSE5</accession>
<protein>
    <submittedName>
        <fullName evidence="3">Chaperone protein dnaJ 49</fullName>
    </submittedName>
</protein>
<dbReference type="InterPro" id="IPR001623">
    <property type="entry name" value="DnaJ_domain"/>
</dbReference>
<dbReference type="InterPro" id="IPR052763">
    <property type="entry name" value="DnaJ_C4"/>
</dbReference>
<dbReference type="Gene3D" id="1.10.287.110">
    <property type="entry name" value="DnaJ domain"/>
    <property type="match status" value="1"/>
</dbReference>
<evidence type="ECO:0000259" key="2">
    <source>
        <dbReference type="PROSITE" id="PS50076"/>
    </source>
</evidence>
<dbReference type="PRINTS" id="PR00625">
    <property type="entry name" value="JDOMAIN"/>
</dbReference>
<proteinExistence type="predicted"/>
<dbReference type="AlphaFoldDB" id="A0A1U7LSE5"/>
<dbReference type="InterPro" id="IPR036869">
    <property type="entry name" value="J_dom_sf"/>
</dbReference>